<feature type="domain" description="SMP-30/Gluconolactonase/LRE-like region" evidence="3">
    <location>
        <begin position="38"/>
        <end position="278"/>
    </location>
</feature>
<dbReference type="GO" id="GO:0016787">
    <property type="term" value="F:hydrolase activity"/>
    <property type="evidence" value="ECO:0007669"/>
    <property type="project" value="UniProtKB-KW"/>
</dbReference>
<keyword evidence="1" id="KW-0378">Hydrolase</keyword>
<accession>A0A372NVU6</accession>
<dbReference type="OrthoDB" id="241638at2"/>
<dbReference type="SUPFAM" id="SSF63829">
    <property type="entry name" value="Calcium-dependent phosphotriesterase"/>
    <property type="match status" value="1"/>
</dbReference>
<keyword evidence="5" id="KW-1185">Reference proteome</keyword>
<dbReference type="EMBL" id="QWDC01000001">
    <property type="protein sequence ID" value="RFZ94258.1"/>
    <property type="molecule type" value="Genomic_DNA"/>
</dbReference>
<sequence>MRSLLIFLCFCSLSAFAQTSQLFDAGAKPKLVSNQFEFTEGPAVDRQGNIYFTDQPHNKIWKYDTNGRLSVFMDKAGRANGTYFDTKGNLIACADEHNQLWQISPQKKVKVLLEDYEGKLFNGPNDLWIDKYDNIYFTDPYFQRDYWTRNKSEMSGEKVFLLRKGQNKPILLDSMVKPNGIVGTPDGKHLFVADIGAGKIYKYDIKPDGNITNKRSFFTETADGITLDEQGNLYLAGKGVTIINPKGEKISHIDISEPWTANLCFGGKGRRTLFITASKAVYVIRMKVRGVE</sequence>
<evidence type="ECO:0000313" key="5">
    <source>
        <dbReference type="Proteomes" id="UP000264217"/>
    </source>
</evidence>
<dbReference type="Gene3D" id="2.120.10.30">
    <property type="entry name" value="TolB, C-terminal domain"/>
    <property type="match status" value="1"/>
</dbReference>
<dbReference type="InterPro" id="IPR051262">
    <property type="entry name" value="SMP-30/CGR1_Lactonase"/>
</dbReference>
<dbReference type="Pfam" id="PF08450">
    <property type="entry name" value="SGL"/>
    <property type="match status" value="1"/>
</dbReference>
<evidence type="ECO:0000259" key="3">
    <source>
        <dbReference type="Pfam" id="PF08450"/>
    </source>
</evidence>
<proteinExistence type="predicted"/>
<evidence type="ECO:0000313" key="4">
    <source>
        <dbReference type="EMBL" id="RFZ94258.1"/>
    </source>
</evidence>
<reference evidence="4 5" key="1">
    <citation type="submission" date="2018-08" db="EMBL/GenBank/DDBJ databases">
        <title>Mucilaginibacter sp. MYSH2.</title>
        <authorList>
            <person name="Seo T."/>
        </authorList>
    </citation>
    <scope>NUCLEOTIDE SEQUENCE [LARGE SCALE GENOMIC DNA]</scope>
    <source>
        <strain evidence="4 5">MYSH2</strain>
    </source>
</reference>
<feature type="chain" id="PRO_5016571721" evidence="2">
    <location>
        <begin position="18"/>
        <end position="292"/>
    </location>
</feature>
<evidence type="ECO:0000256" key="2">
    <source>
        <dbReference type="SAM" id="SignalP"/>
    </source>
</evidence>
<dbReference type="RefSeq" id="WP_117389823.1">
    <property type="nucleotide sequence ID" value="NZ_QWDC01000001.1"/>
</dbReference>
<comment type="caution">
    <text evidence="4">The sequence shown here is derived from an EMBL/GenBank/DDBJ whole genome shotgun (WGS) entry which is preliminary data.</text>
</comment>
<gene>
    <name evidence="4" type="ORF">D0C36_01495</name>
</gene>
<dbReference type="Proteomes" id="UP000264217">
    <property type="component" value="Unassembled WGS sequence"/>
</dbReference>
<organism evidence="4 5">
    <name type="scientific">Mucilaginibacter conchicola</name>
    <dbReference type="NCBI Taxonomy" id="2303333"/>
    <lineage>
        <taxon>Bacteria</taxon>
        <taxon>Pseudomonadati</taxon>
        <taxon>Bacteroidota</taxon>
        <taxon>Sphingobacteriia</taxon>
        <taxon>Sphingobacteriales</taxon>
        <taxon>Sphingobacteriaceae</taxon>
        <taxon>Mucilaginibacter</taxon>
    </lineage>
</organism>
<dbReference type="PANTHER" id="PTHR47572">
    <property type="entry name" value="LIPOPROTEIN-RELATED"/>
    <property type="match status" value="1"/>
</dbReference>
<dbReference type="AlphaFoldDB" id="A0A372NVU6"/>
<protein>
    <submittedName>
        <fullName evidence="4">SMP-30/gluconolactonase/LRE family protein</fullName>
    </submittedName>
</protein>
<name>A0A372NVU6_9SPHI</name>
<feature type="signal peptide" evidence="2">
    <location>
        <begin position="1"/>
        <end position="17"/>
    </location>
</feature>
<dbReference type="PANTHER" id="PTHR47572:SF4">
    <property type="entry name" value="LACTONASE DRP35"/>
    <property type="match status" value="1"/>
</dbReference>
<evidence type="ECO:0000256" key="1">
    <source>
        <dbReference type="ARBA" id="ARBA00022801"/>
    </source>
</evidence>
<dbReference type="InterPro" id="IPR011042">
    <property type="entry name" value="6-blade_b-propeller_TolB-like"/>
</dbReference>
<dbReference type="InterPro" id="IPR013658">
    <property type="entry name" value="SGL"/>
</dbReference>
<keyword evidence="2" id="KW-0732">Signal</keyword>